<evidence type="ECO:0000256" key="4">
    <source>
        <dbReference type="PIRSR" id="PIRSR600898-1"/>
    </source>
</evidence>
<reference evidence="5 6" key="1">
    <citation type="journal article" name="Sci. Rep.">
        <title>Telomere-to-telomere assembled and centromere annotated genomes of the two main subspecies of the button mushroom Agaricus bisporus reveal especially polymorphic chromosome ends.</title>
        <authorList>
            <person name="Sonnenberg A.S.M."/>
            <person name="Sedaghat-Telgerd N."/>
            <person name="Lavrijssen B."/>
            <person name="Ohm R.A."/>
            <person name="Hendrickx P.M."/>
            <person name="Scholtmeijer K."/>
            <person name="Baars J.J.P."/>
            <person name="van Peer A."/>
        </authorList>
    </citation>
    <scope>NUCLEOTIDE SEQUENCE [LARGE SCALE GENOMIC DNA]</scope>
    <source>
        <strain evidence="5 6">H119_p4</strain>
    </source>
</reference>
<dbReference type="AlphaFoldDB" id="A0A8H7F6B3"/>
<keyword evidence="2 4" id="KW-0479">Metal-binding</keyword>
<dbReference type="InterPro" id="IPR037217">
    <property type="entry name" value="Trp/Indoleamine_2_3_dOase-like"/>
</dbReference>
<evidence type="ECO:0000313" key="5">
    <source>
        <dbReference type="EMBL" id="KAF7778615.1"/>
    </source>
</evidence>
<dbReference type="PANTHER" id="PTHR28657">
    <property type="entry name" value="INDOLEAMINE 2,3-DIOXYGENASE"/>
    <property type="match status" value="1"/>
</dbReference>
<dbReference type="GO" id="GO:0034354">
    <property type="term" value="P:'de novo' NAD+ biosynthetic process from L-tryptophan"/>
    <property type="evidence" value="ECO:0007669"/>
    <property type="project" value="TreeGrafter"/>
</dbReference>
<dbReference type="Pfam" id="PF01231">
    <property type="entry name" value="IDO"/>
    <property type="match status" value="1"/>
</dbReference>
<dbReference type="EMBL" id="JABXXO010000004">
    <property type="protein sequence ID" value="KAF7778615.1"/>
    <property type="molecule type" value="Genomic_DNA"/>
</dbReference>
<evidence type="ECO:0000256" key="3">
    <source>
        <dbReference type="ARBA" id="ARBA00023004"/>
    </source>
</evidence>
<keyword evidence="4" id="KW-0349">Heme</keyword>
<dbReference type="GO" id="GO:0005737">
    <property type="term" value="C:cytoplasm"/>
    <property type="evidence" value="ECO:0007669"/>
    <property type="project" value="TreeGrafter"/>
</dbReference>
<organism evidence="5 6">
    <name type="scientific">Agaricus bisporus var. burnettii</name>
    <dbReference type="NCBI Taxonomy" id="192524"/>
    <lineage>
        <taxon>Eukaryota</taxon>
        <taxon>Fungi</taxon>
        <taxon>Dikarya</taxon>
        <taxon>Basidiomycota</taxon>
        <taxon>Agaricomycotina</taxon>
        <taxon>Agaricomycetes</taxon>
        <taxon>Agaricomycetidae</taxon>
        <taxon>Agaricales</taxon>
        <taxon>Agaricineae</taxon>
        <taxon>Agaricaceae</taxon>
        <taxon>Agaricus</taxon>
    </lineage>
</organism>
<accession>A0A8H7F6B3</accession>
<dbReference type="Gene3D" id="1.20.58.480">
    <property type="match status" value="1"/>
</dbReference>
<feature type="binding site" description="proximal binding residue" evidence="4">
    <location>
        <position position="396"/>
    </location>
    <ligand>
        <name>heme b</name>
        <dbReference type="ChEBI" id="CHEBI:60344"/>
    </ligand>
    <ligandPart>
        <name>Fe</name>
        <dbReference type="ChEBI" id="CHEBI:18248"/>
    </ligandPart>
</feature>
<name>A0A8H7F6B3_AGABI</name>
<dbReference type="PANTHER" id="PTHR28657:SF5">
    <property type="entry name" value="INDOLEAMINE 2,3-DIOXYGENASE"/>
    <property type="match status" value="1"/>
</dbReference>
<proteinExistence type="inferred from homology"/>
<dbReference type="GO" id="GO:0033754">
    <property type="term" value="F:indoleamine 2,3-dioxygenase activity"/>
    <property type="evidence" value="ECO:0007669"/>
    <property type="project" value="TreeGrafter"/>
</dbReference>
<sequence>MVLLLSPPHAVGTLLDVVLSLYNSYFHSAQRLSLADRRSPSDFDIDLQTGFFPTTPLSRLPSSFDLWEDGLASAAGRLPLGNDSSEEALARREFSRNWRDDVKSWPVISIQELGSDLRLLQQAHYVLSWLVHLYVHSVPLDPTLEVIVVPQSIAVPLVEVSKILQIAPVLTFADTVLWNYELINPAEPLSVNNIRFRHHFSGTEDEDAFYLSSARAELVGVEMLRIFDEYGRLSPNAGDYTAVGKVSRDLIRLSGIVDDINEVIKSVRPTCDPHVFYWQVRPWYSGSGSDGPRWKYEGVPKDEKLLRSGPSAGQSSVMHALDIFLGVDHKKGSTGKDGHGSFMERMRLYMPGKHREYLISLSCLSRSLRELAKEESILRESYNSAVAALQKLRTEHIKIACRYTVSMAHTQPNSGCPVLSAWNQTPEGEKRKKTLGTGGNEVVTLLKHGRDATQRTALPGRN</sequence>
<dbReference type="Proteomes" id="UP000629468">
    <property type="component" value="Unassembled WGS sequence"/>
</dbReference>
<dbReference type="GO" id="GO:0046872">
    <property type="term" value="F:metal ion binding"/>
    <property type="evidence" value="ECO:0007669"/>
    <property type="project" value="UniProtKB-KW"/>
</dbReference>
<dbReference type="OMA" id="SNKIMEP"/>
<dbReference type="GO" id="GO:0020037">
    <property type="term" value="F:heme binding"/>
    <property type="evidence" value="ECO:0007669"/>
    <property type="project" value="InterPro"/>
</dbReference>
<gene>
    <name evidence="5" type="ORF">Agabi119p4_2960</name>
</gene>
<dbReference type="GO" id="GO:0019441">
    <property type="term" value="P:L-tryptophan catabolic process to kynurenine"/>
    <property type="evidence" value="ECO:0007669"/>
    <property type="project" value="InterPro"/>
</dbReference>
<comment type="similarity">
    <text evidence="1">Belongs to the indoleamine 2,3-dioxygenase family.</text>
</comment>
<dbReference type="SUPFAM" id="SSF140959">
    <property type="entry name" value="Indolic compounds 2,3-dioxygenase-like"/>
    <property type="match status" value="1"/>
</dbReference>
<keyword evidence="3 4" id="KW-0408">Iron</keyword>
<evidence type="ECO:0008006" key="7">
    <source>
        <dbReference type="Google" id="ProtNLM"/>
    </source>
</evidence>
<comment type="caution">
    <text evidence="5">The sequence shown here is derived from an EMBL/GenBank/DDBJ whole genome shotgun (WGS) entry which is preliminary data.</text>
</comment>
<protein>
    <recommendedName>
        <fullName evidence="7">Indoleamine 2,3-dioxygenase</fullName>
    </recommendedName>
</protein>
<evidence type="ECO:0000256" key="2">
    <source>
        <dbReference type="ARBA" id="ARBA00022723"/>
    </source>
</evidence>
<evidence type="ECO:0000313" key="6">
    <source>
        <dbReference type="Proteomes" id="UP000629468"/>
    </source>
</evidence>
<evidence type="ECO:0000256" key="1">
    <source>
        <dbReference type="ARBA" id="ARBA00007119"/>
    </source>
</evidence>
<dbReference type="InterPro" id="IPR000898">
    <property type="entry name" value="Indolamine_dOase"/>
</dbReference>